<name>A0AAP3DK97_BRELA</name>
<comment type="caution">
    <text evidence="2">The sequence shown here is derived from an EMBL/GenBank/DDBJ whole genome shotgun (WGS) entry which is preliminary data.</text>
</comment>
<evidence type="ECO:0000313" key="3">
    <source>
        <dbReference type="Proteomes" id="UP001077662"/>
    </source>
</evidence>
<dbReference type="AlphaFoldDB" id="A0AAP3DK97"/>
<evidence type="ECO:0000313" key="2">
    <source>
        <dbReference type="EMBL" id="MCZ0810034.1"/>
    </source>
</evidence>
<proteinExistence type="predicted"/>
<evidence type="ECO:0000256" key="1">
    <source>
        <dbReference type="SAM" id="SignalP"/>
    </source>
</evidence>
<feature type="signal peptide" evidence="1">
    <location>
        <begin position="1"/>
        <end position="21"/>
    </location>
</feature>
<gene>
    <name evidence="2" type="ORF">O0554_24595</name>
</gene>
<protein>
    <submittedName>
        <fullName evidence="2">Uncharacterized protein</fullName>
    </submittedName>
</protein>
<reference evidence="2" key="1">
    <citation type="submission" date="2022-09" db="EMBL/GenBank/DDBJ databases">
        <title>Genome analysis and characterization of larvicidal activity of Brevibacillus strains.</title>
        <authorList>
            <person name="Patrusheva E.V."/>
            <person name="Izotova A.O."/>
            <person name="Toshchakov S.V."/>
            <person name="Sineoky S.P."/>
        </authorList>
    </citation>
    <scope>NUCLEOTIDE SEQUENCE</scope>
    <source>
        <strain evidence="2">VKPM_B-13247</strain>
    </source>
</reference>
<dbReference type="Proteomes" id="UP001077662">
    <property type="component" value="Unassembled WGS sequence"/>
</dbReference>
<sequence>MKKVLVASLAIPLLMSTSVFAKDADVRTYNLKPVKGSDIILDEITYSTKNDEIQVKVEEKARSKGIQSYKLEIDPDTKTYKTTELTRKRLRKTY</sequence>
<dbReference type="EMBL" id="JAPTNE010000052">
    <property type="protein sequence ID" value="MCZ0810034.1"/>
    <property type="molecule type" value="Genomic_DNA"/>
</dbReference>
<dbReference type="RefSeq" id="WP_258434858.1">
    <property type="nucleotide sequence ID" value="NZ_JANSGW010000052.1"/>
</dbReference>
<keyword evidence="1" id="KW-0732">Signal</keyword>
<organism evidence="2 3">
    <name type="scientific">Brevibacillus laterosporus</name>
    <name type="common">Bacillus laterosporus</name>
    <dbReference type="NCBI Taxonomy" id="1465"/>
    <lineage>
        <taxon>Bacteria</taxon>
        <taxon>Bacillati</taxon>
        <taxon>Bacillota</taxon>
        <taxon>Bacilli</taxon>
        <taxon>Bacillales</taxon>
        <taxon>Paenibacillaceae</taxon>
        <taxon>Brevibacillus</taxon>
    </lineage>
</organism>
<accession>A0AAP3DK97</accession>
<feature type="chain" id="PRO_5042842781" evidence="1">
    <location>
        <begin position="22"/>
        <end position="94"/>
    </location>
</feature>